<evidence type="ECO:0000313" key="1">
    <source>
        <dbReference type="EMBL" id="MBX37178.1"/>
    </source>
</evidence>
<sequence length="21" mass="2366">MCSSIVNLSYCIINGWFSINT</sequence>
<dbReference type="AlphaFoldDB" id="A0A2P2N3X8"/>
<accession>A0A2P2N3X8</accession>
<reference evidence="1" key="1">
    <citation type="submission" date="2018-02" db="EMBL/GenBank/DDBJ databases">
        <title>Rhizophora mucronata_Transcriptome.</title>
        <authorList>
            <person name="Meera S.P."/>
            <person name="Sreeshan A."/>
            <person name="Augustine A."/>
        </authorList>
    </citation>
    <scope>NUCLEOTIDE SEQUENCE</scope>
    <source>
        <tissue evidence="1">Leaf</tissue>
    </source>
</reference>
<proteinExistence type="predicted"/>
<protein>
    <submittedName>
        <fullName evidence="1">Uncharacterized protein</fullName>
    </submittedName>
</protein>
<name>A0A2P2N3X8_RHIMU</name>
<dbReference type="EMBL" id="GGEC01056694">
    <property type="protein sequence ID" value="MBX37178.1"/>
    <property type="molecule type" value="Transcribed_RNA"/>
</dbReference>
<organism evidence="1">
    <name type="scientific">Rhizophora mucronata</name>
    <name type="common">Asiatic mangrove</name>
    <dbReference type="NCBI Taxonomy" id="61149"/>
    <lineage>
        <taxon>Eukaryota</taxon>
        <taxon>Viridiplantae</taxon>
        <taxon>Streptophyta</taxon>
        <taxon>Embryophyta</taxon>
        <taxon>Tracheophyta</taxon>
        <taxon>Spermatophyta</taxon>
        <taxon>Magnoliopsida</taxon>
        <taxon>eudicotyledons</taxon>
        <taxon>Gunneridae</taxon>
        <taxon>Pentapetalae</taxon>
        <taxon>rosids</taxon>
        <taxon>fabids</taxon>
        <taxon>Malpighiales</taxon>
        <taxon>Rhizophoraceae</taxon>
        <taxon>Rhizophora</taxon>
    </lineage>
</organism>